<protein>
    <submittedName>
        <fullName evidence="1">Tail assembly chaperone</fullName>
    </submittedName>
</protein>
<dbReference type="KEGG" id="vg:40076424"/>
<organism evidence="1 2">
    <name type="scientific">Proteus phage VB_PmiS-Isfahan</name>
    <dbReference type="NCBI Taxonomy" id="1969841"/>
    <lineage>
        <taxon>Viruses</taxon>
        <taxon>Duplodnaviria</taxon>
        <taxon>Heunggongvirae</taxon>
        <taxon>Uroviricota</taxon>
        <taxon>Caudoviricetes</taxon>
        <taxon>Gorganvirus</taxon>
        <taxon>Gorganvirus isfahan</taxon>
    </lineage>
</organism>
<dbReference type="GeneID" id="40076424"/>
<sequence>MNISKLSNALGALVKDDTKWLTISDSFKLCVGRLSVESQVYNSRMSDWVSKNKQVDQEFFNNIYAYVINEDTVSFISEVLIIDWDLIDDDGKKVKFTSKGIKEILEHPSLGVPICTRVLQFAMLGENFNAKWEDKIVKNS</sequence>
<evidence type="ECO:0000313" key="1">
    <source>
        <dbReference type="EMBL" id="AQZ54567.1"/>
    </source>
</evidence>
<proteinExistence type="predicted"/>
<dbReference type="Proteomes" id="UP000221468">
    <property type="component" value="Segment"/>
</dbReference>
<evidence type="ECO:0000313" key="2">
    <source>
        <dbReference type="Proteomes" id="UP000221468"/>
    </source>
</evidence>
<keyword evidence="2" id="KW-1185">Reference proteome</keyword>
<name>A0A1U9ZA40_9CAUD</name>
<dbReference type="RefSeq" id="YP_009600618.1">
    <property type="nucleotide sequence ID" value="NC_041925.1"/>
</dbReference>
<accession>A0A1U9ZA40</accession>
<reference evidence="1 2" key="1">
    <citation type="journal article" date="2019" name="Genomics">
        <title>Genomic analyses of a novel bacteriophage (VB_PmiS-Isfahan) within Siphoviridae family infecting Proteus mirabilis.</title>
        <authorList>
            <person name="Yazdi M."/>
            <person name="Bouzari M."/>
            <person name="Ghaemi E.A."/>
        </authorList>
    </citation>
    <scope>NUCLEOTIDE SEQUENCE [LARGE SCALE GENOMIC DNA]</scope>
</reference>
<dbReference type="EMBL" id="KY742649">
    <property type="protein sequence ID" value="AQZ54567.1"/>
    <property type="molecule type" value="Genomic_DNA"/>
</dbReference>